<organism evidence="3 4">
    <name type="scientific">Musa balbisiana</name>
    <name type="common">Banana</name>
    <dbReference type="NCBI Taxonomy" id="52838"/>
    <lineage>
        <taxon>Eukaryota</taxon>
        <taxon>Viridiplantae</taxon>
        <taxon>Streptophyta</taxon>
        <taxon>Embryophyta</taxon>
        <taxon>Tracheophyta</taxon>
        <taxon>Spermatophyta</taxon>
        <taxon>Magnoliopsida</taxon>
        <taxon>Liliopsida</taxon>
        <taxon>Zingiberales</taxon>
        <taxon>Musaceae</taxon>
        <taxon>Musa</taxon>
    </lineage>
</organism>
<dbReference type="AlphaFoldDB" id="A0A4S8KAB7"/>
<evidence type="ECO:0000313" key="3">
    <source>
        <dbReference type="EMBL" id="THU71997.1"/>
    </source>
</evidence>
<proteinExistence type="predicted"/>
<protein>
    <recommendedName>
        <fullName evidence="2">DUF3700 domain-containing protein</fullName>
    </recommendedName>
</protein>
<feature type="domain" description="DUF3700" evidence="2">
    <location>
        <begin position="2"/>
        <end position="221"/>
    </location>
</feature>
<name>A0A4S8KAB7_MUSBA</name>
<dbReference type="Pfam" id="PF12481">
    <property type="entry name" value="DUF3700"/>
    <property type="match status" value="1"/>
</dbReference>
<dbReference type="InterPro" id="IPR024286">
    <property type="entry name" value="DUF3700"/>
</dbReference>
<dbReference type="EMBL" id="PYDT01000001">
    <property type="protein sequence ID" value="THU71997.1"/>
    <property type="molecule type" value="Genomic_DNA"/>
</dbReference>
<comment type="caution">
    <text evidence="3">The sequence shown here is derived from an EMBL/GenBank/DDBJ whole genome shotgun (WGS) entry which is preliminary data.</text>
</comment>
<gene>
    <name evidence="3" type="ORF">C4D60_Mb04t07450</name>
</gene>
<accession>A0A4S8KAB7</accession>
<dbReference type="Gene3D" id="3.60.20.10">
    <property type="entry name" value="Glutamine Phosphoribosylpyrophosphate, subunit 1, domain 1"/>
    <property type="match status" value="1"/>
</dbReference>
<dbReference type="InterPro" id="IPR029055">
    <property type="entry name" value="Ntn_hydrolases_N"/>
</dbReference>
<dbReference type="PANTHER" id="PTHR47580">
    <property type="entry name" value="PHOSPHOGLYCERATE MUTASE FAMILY PROTEIN"/>
    <property type="match status" value="1"/>
</dbReference>
<dbReference type="SMART" id="SM01172">
    <property type="entry name" value="DUF3700"/>
    <property type="match status" value="1"/>
</dbReference>
<sequence length="552" mass="59677">MLAVFDRTVAKIPEGLRAPAAELGEGGGRLMGHFSATRDGAVVVNLGSGGAMAYTPEKHNPFFPRFLAVVDNVFCLFQGHVENIASLKQLYGLGKTTNEAIIVIEAYKTLRDRGPFPASQVVRDLRGHFAFVLFDISSNSTFIAADADGRVPFFWGADSEGHLVLSDDVDIVKKGCGRSFAPFPRGCFFTTSGGLQSFQHPLNELKAIPRVDSQGQALLEGQCVLERGPIGPRKGQCIKPFVIDISGGTVGQSGWTKTMLSSPSTPARPPLLSPPPPPLPLPKFHHHLLLPVRRRRLLASLTAPLLQLLLVSPSPARARGLFRMPPARLANRYFLVRAGESVYESAGVLRTNPVAKTSVDSGLSPEGARQAARAALELKRMGACEDSCWIWPSITQRSYQAAEIIASVNSIDRSRIVPEYSFLDARGLGAFEGRNIRSISEVYESDSLSPDNKPPPVDDGTPNESVADVFVRVTQLMSILETQYSGDTVIIVSPDSDNLSVLQAGLVGLDLRRHSDLLFSPGEVRLVDPSSIPDYKQPASAVYKCANPPSCK</sequence>
<dbReference type="InterPro" id="IPR013078">
    <property type="entry name" value="His_Pase_superF_clade-1"/>
</dbReference>
<dbReference type="PANTHER" id="PTHR47580:SF1">
    <property type="entry name" value="PHOSPHOGLYCERATE MUTASE FAMILY PROTEIN"/>
    <property type="match status" value="1"/>
</dbReference>
<evidence type="ECO:0000313" key="4">
    <source>
        <dbReference type="Proteomes" id="UP000317650"/>
    </source>
</evidence>
<evidence type="ECO:0000256" key="1">
    <source>
        <dbReference type="SAM" id="MobiDB-lite"/>
    </source>
</evidence>
<dbReference type="Gene3D" id="3.40.50.1240">
    <property type="entry name" value="Phosphoglycerate mutase-like"/>
    <property type="match status" value="1"/>
</dbReference>
<reference evidence="3 4" key="1">
    <citation type="journal article" date="2019" name="Nat. Plants">
        <title>Genome sequencing of Musa balbisiana reveals subgenome evolution and function divergence in polyploid bananas.</title>
        <authorList>
            <person name="Yao X."/>
        </authorList>
    </citation>
    <scope>NUCLEOTIDE SEQUENCE [LARGE SCALE GENOMIC DNA]</scope>
    <source>
        <strain evidence="4">cv. DH-PKW</strain>
        <tissue evidence="3">Leaves</tissue>
    </source>
</reference>
<evidence type="ECO:0000259" key="2">
    <source>
        <dbReference type="SMART" id="SM01172"/>
    </source>
</evidence>
<dbReference type="SUPFAM" id="SSF56235">
    <property type="entry name" value="N-terminal nucleophile aminohydrolases (Ntn hydrolases)"/>
    <property type="match status" value="1"/>
</dbReference>
<keyword evidence="4" id="KW-1185">Reference proteome</keyword>
<dbReference type="CDD" id="cd07040">
    <property type="entry name" value="HP"/>
    <property type="match status" value="1"/>
</dbReference>
<dbReference type="InterPro" id="IPR029033">
    <property type="entry name" value="His_PPase_superfam"/>
</dbReference>
<dbReference type="Proteomes" id="UP000317650">
    <property type="component" value="Chromosome 4"/>
</dbReference>
<dbReference type="Pfam" id="PF00300">
    <property type="entry name" value="His_Phos_1"/>
    <property type="match status" value="1"/>
</dbReference>
<feature type="region of interest" description="Disordered" evidence="1">
    <location>
        <begin position="443"/>
        <end position="463"/>
    </location>
</feature>
<dbReference type="SUPFAM" id="SSF53254">
    <property type="entry name" value="Phosphoglycerate mutase-like"/>
    <property type="match status" value="1"/>
</dbReference>